<accession>A0A2H3B1G8</accession>
<evidence type="ECO:0000313" key="2">
    <source>
        <dbReference type="Proteomes" id="UP000218334"/>
    </source>
</evidence>
<organism evidence="1 2">
    <name type="scientific">Armillaria solidipes</name>
    <dbReference type="NCBI Taxonomy" id="1076256"/>
    <lineage>
        <taxon>Eukaryota</taxon>
        <taxon>Fungi</taxon>
        <taxon>Dikarya</taxon>
        <taxon>Basidiomycota</taxon>
        <taxon>Agaricomycotina</taxon>
        <taxon>Agaricomycetes</taxon>
        <taxon>Agaricomycetidae</taxon>
        <taxon>Agaricales</taxon>
        <taxon>Marasmiineae</taxon>
        <taxon>Physalacriaceae</taxon>
        <taxon>Armillaria</taxon>
    </lineage>
</organism>
<sequence length="209" mass="23711">MDKTNKSLDCIVQSFYRSSRNAVARLVYEKDVYVREANAATSVYYDSLENTVYRGALLGQLHFGMCVMGDILFPTIHNNHWLRLGPTSRDSSGQILFDAQVNTLKGLFLRDRNQNLSSRGWIFEGDGRKQYLMLYADPQVVSVDAPAYQFADSPDEMPTQVRMDSTEEMLSESAGFPVKVVVTLKKHSSASSRCEVFVLHVEEMEIMPY</sequence>
<keyword evidence="2" id="KW-1185">Reference proteome</keyword>
<proteinExistence type="predicted"/>
<dbReference type="EMBL" id="KZ293497">
    <property type="protein sequence ID" value="PBK59848.1"/>
    <property type="molecule type" value="Genomic_DNA"/>
</dbReference>
<dbReference type="Proteomes" id="UP000218334">
    <property type="component" value="Unassembled WGS sequence"/>
</dbReference>
<dbReference type="AlphaFoldDB" id="A0A2H3B1G8"/>
<reference evidence="2" key="1">
    <citation type="journal article" date="2017" name="Nat. Ecol. Evol.">
        <title>Genome expansion and lineage-specific genetic innovations in the forest pathogenic fungi Armillaria.</title>
        <authorList>
            <person name="Sipos G."/>
            <person name="Prasanna A.N."/>
            <person name="Walter M.C."/>
            <person name="O'Connor E."/>
            <person name="Balint B."/>
            <person name="Krizsan K."/>
            <person name="Kiss B."/>
            <person name="Hess J."/>
            <person name="Varga T."/>
            <person name="Slot J."/>
            <person name="Riley R."/>
            <person name="Boka B."/>
            <person name="Rigling D."/>
            <person name="Barry K."/>
            <person name="Lee J."/>
            <person name="Mihaltcheva S."/>
            <person name="LaButti K."/>
            <person name="Lipzen A."/>
            <person name="Waldron R."/>
            <person name="Moloney N.M."/>
            <person name="Sperisen C."/>
            <person name="Kredics L."/>
            <person name="Vagvoelgyi C."/>
            <person name="Patrignani A."/>
            <person name="Fitzpatrick D."/>
            <person name="Nagy I."/>
            <person name="Doyle S."/>
            <person name="Anderson J.B."/>
            <person name="Grigoriev I.V."/>
            <person name="Gueldener U."/>
            <person name="Muensterkoetter M."/>
            <person name="Nagy L.G."/>
        </authorList>
    </citation>
    <scope>NUCLEOTIDE SEQUENCE [LARGE SCALE GENOMIC DNA]</scope>
    <source>
        <strain evidence="2">28-4</strain>
    </source>
</reference>
<name>A0A2H3B1G8_9AGAR</name>
<evidence type="ECO:0000313" key="1">
    <source>
        <dbReference type="EMBL" id="PBK59848.1"/>
    </source>
</evidence>
<protein>
    <submittedName>
        <fullName evidence="1">Uncharacterized protein</fullName>
    </submittedName>
</protein>
<gene>
    <name evidence="1" type="ORF">ARMSODRAFT_1027137</name>
</gene>